<feature type="region of interest" description="Disordered" evidence="1">
    <location>
        <begin position="227"/>
        <end position="262"/>
    </location>
</feature>
<evidence type="ECO:0000256" key="1">
    <source>
        <dbReference type="SAM" id="MobiDB-lite"/>
    </source>
</evidence>
<evidence type="ECO:0000313" key="2">
    <source>
        <dbReference type="EMBL" id="KAK7301445.1"/>
    </source>
</evidence>
<dbReference type="Proteomes" id="UP001359559">
    <property type="component" value="Unassembled WGS sequence"/>
</dbReference>
<dbReference type="PANTHER" id="PTHR34194:SF27">
    <property type="match status" value="1"/>
</dbReference>
<proteinExistence type="predicted"/>
<comment type="caution">
    <text evidence="2">The sequence shown here is derived from an EMBL/GenBank/DDBJ whole genome shotgun (WGS) entry which is preliminary data.</text>
</comment>
<evidence type="ECO:0000313" key="3">
    <source>
        <dbReference type="Proteomes" id="UP001359559"/>
    </source>
</evidence>
<sequence>MGRALIKNDPGDSNMIESPKGLDSDEYRRLERRWKRRERSNDFLKHHHCSSAKKLTVNLEGNMAILTGKDGHISGDEIDEDYKMYLDSYASDIDVVCDDNVDGPDIDVNIGYNNDNDVDDVDEDYKFFLSSLGIEDESEPVPTPKDFKKGLCKKRPHQDVVSIPKVNCHSNEDLDYVDEDYQLYLISCNESMEQRTHEIVSSVPKSNWHSNVQLVDVDEEYQLFLNSHRKDDSGPMQSPKDLKTEKGLHKNSPHQDVPSIPKVNCHSKEDLDYVDVDYQLYLISCESMEYQKNFETERGLCKKRPNQNVSNVPRSNCHSNVDLVDVDEDYQLFLNSCRIEDDSVVYAGSEFIGKSSSCRQNSHVSDRTFGTPETPSEIDEEYQLFLDSAKNVDGDMLYMPERSASKLDNVDGGSDSSDSDLIILEADQIYENTPFVSSKAYDASWFEDKMNPRDCSQLSACVHSQFRIRLMEDLQRPYDQEELDGLLHEVNQKRQKERHAETRRGEIKHYVLNGFNKSYFELYPDLAKAVHEVKEPERVLFLLRGFIFWLQNMAHDGAFRPWLDESCLKFREYEQMESCYFSELGRACV</sequence>
<reference evidence="2 3" key="1">
    <citation type="submission" date="2024-01" db="EMBL/GenBank/DDBJ databases">
        <title>The genomes of 5 underutilized Papilionoideae crops provide insights into root nodulation and disease resistance.</title>
        <authorList>
            <person name="Yuan L."/>
        </authorList>
    </citation>
    <scope>NUCLEOTIDE SEQUENCE [LARGE SCALE GENOMIC DNA]</scope>
    <source>
        <strain evidence="2">LY-2023</strain>
        <tissue evidence="2">Leaf</tissue>
    </source>
</reference>
<keyword evidence="3" id="KW-1185">Reference proteome</keyword>
<dbReference type="PANTHER" id="PTHR34194">
    <property type="entry name" value="F14J8.16 PROTEIN"/>
    <property type="match status" value="1"/>
</dbReference>
<dbReference type="EMBL" id="JAYKXN010000003">
    <property type="protein sequence ID" value="KAK7301445.1"/>
    <property type="molecule type" value="Genomic_DNA"/>
</dbReference>
<dbReference type="AlphaFoldDB" id="A0AAN9PJ72"/>
<organism evidence="2 3">
    <name type="scientific">Clitoria ternatea</name>
    <name type="common">Butterfly pea</name>
    <dbReference type="NCBI Taxonomy" id="43366"/>
    <lineage>
        <taxon>Eukaryota</taxon>
        <taxon>Viridiplantae</taxon>
        <taxon>Streptophyta</taxon>
        <taxon>Embryophyta</taxon>
        <taxon>Tracheophyta</taxon>
        <taxon>Spermatophyta</taxon>
        <taxon>Magnoliopsida</taxon>
        <taxon>eudicotyledons</taxon>
        <taxon>Gunneridae</taxon>
        <taxon>Pentapetalae</taxon>
        <taxon>rosids</taxon>
        <taxon>fabids</taxon>
        <taxon>Fabales</taxon>
        <taxon>Fabaceae</taxon>
        <taxon>Papilionoideae</taxon>
        <taxon>50 kb inversion clade</taxon>
        <taxon>NPAAA clade</taxon>
        <taxon>indigoferoid/millettioid clade</taxon>
        <taxon>Phaseoleae</taxon>
        <taxon>Clitoria</taxon>
    </lineage>
</organism>
<protein>
    <submittedName>
        <fullName evidence="2">Uncharacterized protein</fullName>
    </submittedName>
</protein>
<accession>A0AAN9PJ72</accession>
<feature type="region of interest" description="Disordered" evidence="1">
    <location>
        <begin position="1"/>
        <end position="21"/>
    </location>
</feature>
<name>A0AAN9PJ72_CLITE</name>
<gene>
    <name evidence="2" type="ORF">RJT34_12309</name>
</gene>